<evidence type="ECO:0000313" key="3">
    <source>
        <dbReference type="EMBL" id="MCX5619513.1"/>
    </source>
</evidence>
<dbReference type="Proteomes" id="UP001165575">
    <property type="component" value="Unassembled WGS sequence"/>
</dbReference>
<proteinExistence type="predicted"/>
<evidence type="ECO:0000313" key="4">
    <source>
        <dbReference type="Proteomes" id="UP001165575"/>
    </source>
</evidence>
<comment type="caution">
    <text evidence="3">The sequence shown here is derived from an EMBL/GenBank/DDBJ whole genome shotgun (WGS) entry which is preliminary data.</text>
</comment>
<feature type="transmembrane region" description="Helical" evidence="2">
    <location>
        <begin position="17"/>
        <end position="35"/>
    </location>
</feature>
<keyword evidence="4" id="KW-1185">Reference proteome</keyword>
<dbReference type="EMBL" id="JANIDX010000003">
    <property type="protein sequence ID" value="MCX5619513.1"/>
    <property type="molecule type" value="Genomic_DNA"/>
</dbReference>
<sequence>MTRFCSAFSALWRHAPLWRLCVCLCGISIALAVFFPTHTLTKLAPWLPNHTLETASQPNNTHTTALGPQASNSGSAASHPMPVHLQYPDLAETITGHITLGNHTLLLPHGAWHPVLAAQITDNSPYSFLALIRTELGAVTGILIAQATEQPIPLEQVMAETDVCHDDRNYLNNTLTTAQAVEDCAALRLITLHGPTPSDSPFTNEAIARLNVMGFPIPPLFVTAQWRHIEATNDGRAQVGTIDFLIPPLNPQTHQLLAPPPAWLKDALPSHPVSAHFVARMKKWLPQWQNILQASFEDQLDDTALPAGALRDPMAGNEH</sequence>
<feature type="region of interest" description="Disordered" evidence="1">
    <location>
        <begin position="54"/>
        <end position="78"/>
    </location>
</feature>
<keyword evidence="2" id="KW-0472">Membrane</keyword>
<evidence type="ECO:0000256" key="2">
    <source>
        <dbReference type="SAM" id="Phobius"/>
    </source>
</evidence>
<dbReference type="RefSeq" id="WP_266137526.1">
    <property type="nucleotide sequence ID" value="NZ_JANIDX010000003.1"/>
</dbReference>
<keyword evidence="2" id="KW-1133">Transmembrane helix</keyword>
<keyword evidence="2" id="KW-0812">Transmembrane</keyword>
<evidence type="ECO:0000256" key="1">
    <source>
        <dbReference type="SAM" id="MobiDB-lite"/>
    </source>
</evidence>
<reference evidence="3 4" key="1">
    <citation type="submission" date="2022-07" db="EMBL/GenBank/DDBJ databases">
        <title>Bombella genomes.</title>
        <authorList>
            <person name="Harer L."/>
            <person name="Styblova S."/>
            <person name="Ehrmann M."/>
        </authorList>
    </citation>
    <scope>NUCLEOTIDE SEQUENCE [LARGE SCALE GENOMIC DNA]</scope>
    <source>
        <strain evidence="3 4">TMW 2.2556</strain>
    </source>
</reference>
<name>A0ABT3WPE9_9PROT</name>
<accession>A0ABT3WPE9</accession>
<organism evidence="3 4">
    <name type="scientific">Bombella pollinis</name>
    <dbReference type="NCBI Taxonomy" id="2967337"/>
    <lineage>
        <taxon>Bacteria</taxon>
        <taxon>Pseudomonadati</taxon>
        <taxon>Pseudomonadota</taxon>
        <taxon>Alphaproteobacteria</taxon>
        <taxon>Acetobacterales</taxon>
        <taxon>Acetobacteraceae</taxon>
        <taxon>Bombella</taxon>
    </lineage>
</organism>
<gene>
    <name evidence="3" type="ORF">NQF89_03640</name>
</gene>
<feature type="compositionally biased region" description="Polar residues" evidence="1">
    <location>
        <begin position="54"/>
        <end position="76"/>
    </location>
</feature>
<protein>
    <submittedName>
        <fullName evidence="3">Uncharacterized protein</fullName>
    </submittedName>
</protein>